<reference evidence="4 5" key="1">
    <citation type="submission" date="2014-04" db="EMBL/GenBank/DDBJ databases">
        <title>Genome evolution of avian class.</title>
        <authorList>
            <person name="Zhang G."/>
            <person name="Li C."/>
        </authorList>
    </citation>
    <scope>NUCLEOTIDE SEQUENCE [LARGE SCALE GENOMIC DNA]</scope>
    <source>
        <strain evidence="4">BGI_N341</strain>
    </source>
</reference>
<dbReference type="EC" id="3.1.26.4" evidence="2"/>
<dbReference type="Gene3D" id="3.30.70.270">
    <property type="match status" value="2"/>
</dbReference>
<comment type="similarity">
    <text evidence="1">Belongs to the beta type-B retroviral polymerase family. HERV class-II K(HML-2) pol subfamily.</text>
</comment>
<organism evidence="4 5">
    <name type="scientific">Tyto alba</name>
    <name type="common">Barn owl</name>
    <dbReference type="NCBI Taxonomy" id="56313"/>
    <lineage>
        <taxon>Eukaryota</taxon>
        <taxon>Metazoa</taxon>
        <taxon>Chordata</taxon>
        <taxon>Craniata</taxon>
        <taxon>Vertebrata</taxon>
        <taxon>Euteleostomi</taxon>
        <taxon>Archelosauria</taxon>
        <taxon>Archosauria</taxon>
        <taxon>Dinosauria</taxon>
        <taxon>Saurischia</taxon>
        <taxon>Theropoda</taxon>
        <taxon>Coelurosauria</taxon>
        <taxon>Aves</taxon>
        <taxon>Neognathae</taxon>
        <taxon>Neoaves</taxon>
        <taxon>Telluraves</taxon>
        <taxon>Strigiformes</taxon>
        <taxon>Tytonidae</taxon>
        <taxon>Tyto</taxon>
    </lineage>
</organism>
<keyword evidence="5" id="KW-1185">Reference proteome</keyword>
<protein>
    <recommendedName>
        <fullName evidence="2">ribonuclease H</fullName>
        <ecNumber evidence="2">3.1.26.4</ecNumber>
    </recommendedName>
</protein>
<name>A0A093F4P1_TYTAL</name>
<dbReference type="InterPro" id="IPR051320">
    <property type="entry name" value="Viral_Replic_Matur_Polypro"/>
</dbReference>
<gene>
    <name evidence="4" type="ORF">N341_08866</name>
</gene>
<dbReference type="InterPro" id="IPR043502">
    <property type="entry name" value="DNA/RNA_pol_sf"/>
</dbReference>
<dbReference type="SUPFAM" id="SSF56672">
    <property type="entry name" value="DNA/RNA polymerases"/>
    <property type="match status" value="1"/>
</dbReference>
<dbReference type="PROSITE" id="PS50878">
    <property type="entry name" value="RT_POL"/>
    <property type="match status" value="1"/>
</dbReference>
<dbReference type="AlphaFoldDB" id="A0A093F4P1"/>
<evidence type="ECO:0000259" key="3">
    <source>
        <dbReference type="PROSITE" id="PS50878"/>
    </source>
</evidence>
<feature type="non-terminal residue" evidence="4">
    <location>
        <position position="234"/>
    </location>
</feature>
<evidence type="ECO:0000313" key="4">
    <source>
        <dbReference type="EMBL" id="KFV49166.1"/>
    </source>
</evidence>
<evidence type="ECO:0000256" key="2">
    <source>
        <dbReference type="ARBA" id="ARBA00012180"/>
    </source>
</evidence>
<dbReference type="Pfam" id="PF00078">
    <property type="entry name" value="RVT_1"/>
    <property type="match status" value="1"/>
</dbReference>
<sequence length="234" mass="26554">WFTVLDIKDASFCIPLEPDSQALFAFEWESPTTGRKTQLTWTVLPQGFKNSSTLFGNQLAKELEIWKKENENITLLQYVDDILIAASSQNECIQTTISLLNFLGQAGYRVSKKKAQIARTQVLYLGFTISQGQRSLGTERKEAICQTPEPQSVRELRSFLGMAGWCRLWIPSYGLIVKPLYDMLRESQEILHWTPECRSALETLKKALMAAPALGLPDLTKPFELFVHESLHQA</sequence>
<dbReference type="InterPro" id="IPR043128">
    <property type="entry name" value="Rev_trsase/Diguanyl_cyclase"/>
</dbReference>
<dbReference type="EMBL" id="KK382420">
    <property type="protein sequence ID" value="KFV49166.1"/>
    <property type="molecule type" value="Genomic_DNA"/>
</dbReference>
<evidence type="ECO:0000313" key="5">
    <source>
        <dbReference type="Proteomes" id="UP000054190"/>
    </source>
</evidence>
<accession>A0A093F4P1</accession>
<evidence type="ECO:0000256" key="1">
    <source>
        <dbReference type="ARBA" id="ARBA00010879"/>
    </source>
</evidence>
<dbReference type="PANTHER" id="PTHR33064">
    <property type="entry name" value="POL PROTEIN"/>
    <property type="match status" value="1"/>
</dbReference>
<dbReference type="GO" id="GO:0004523">
    <property type="term" value="F:RNA-DNA hybrid ribonuclease activity"/>
    <property type="evidence" value="ECO:0007669"/>
    <property type="project" value="UniProtKB-EC"/>
</dbReference>
<dbReference type="InterPro" id="IPR000477">
    <property type="entry name" value="RT_dom"/>
</dbReference>
<feature type="domain" description="Reverse transcriptase" evidence="3">
    <location>
        <begin position="1"/>
        <end position="129"/>
    </location>
</feature>
<dbReference type="Proteomes" id="UP000054190">
    <property type="component" value="Unassembled WGS sequence"/>
</dbReference>
<dbReference type="PANTHER" id="PTHR33064:SF36">
    <property type="entry name" value="CCHC-TYPE DOMAIN-CONTAINING PROTEIN"/>
    <property type="match status" value="1"/>
</dbReference>
<proteinExistence type="inferred from homology"/>
<dbReference type="FunFam" id="3.30.70.270:FF:000020">
    <property type="entry name" value="Transposon Tf2-6 polyprotein-like Protein"/>
    <property type="match status" value="1"/>
</dbReference>
<feature type="non-terminal residue" evidence="4">
    <location>
        <position position="1"/>
    </location>
</feature>